<feature type="compositionally biased region" description="Basic and acidic residues" evidence="1">
    <location>
        <begin position="48"/>
        <end position="57"/>
    </location>
</feature>
<organism evidence="2 3">
    <name type="scientific">Phytophthora fragariaefolia</name>
    <dbReference type="NCBI Taxonomy" id="1490495"/>
    <lineage>
        <taxon>Eukaryota</taxon>
        <taxon>Sar</taxon>
        <taxon>Stramenopiles</taxon>
        <taxon>Oomycota</taxon>
        <taxon>Peronosporomycetes</taxon>
        <taxon>Peronosporales</taxon>
        <taxon>Peronosporaceae</taxon>
        <taxon>Phytophthora</taxon>
    </lineage>
</organism>
<keyword evidence="3" id="KW-1185">Reference proteome</keyword>
<dbReference type="AlphaFoldDB" id="A0A9W6XVU9"/>
<accession>A0A9W6XVU9</accession>
<comment type="caution">
    <text evidence="2">The sequence shown here is derived from an EMBL/GenBank/DDBJ whole genome shotgun (WGS) entry which is preliminary data.</text>
</comment>
<dbReference type="EMBL" id="BSXT01001964">
    <property type="protein sequence ID" value="GMF46370.1"/>
    <property type="molecule type" value="Genomic_DNA"/>
</dbReference>
<evidence type="ECO:0000256" key="1">
    <source>
        <dbReference type="SAM" id="MobiDB-lite"/>
    </source>
</evidence>
<feature type="region of interest" description="Disordered" evidence="1">
    <location>
        <begin position="32"/>
        <end position="57"/>
    </location>
</feature>
<proteinExistence type="predicted"/>
<evidence type="ECO:0000313" key="2">
    <source>
        <dbReference type="EMBL" id="GMF46370.1"/>
    </source>
</evidence>
<gene>
    <name evidence="2" type="ORF">Pfra01_001702300</name>
</gene>
<name>A0A9W6XVU9_9STRA</name>
<reference evidence="2" key="1">
    <citation type="submission" date="2023-04" db="EMBL/GenBank/DDBJ databases">
        <title>Phytophthora fragariaefolia NBRC 109709.</title>
        <authorList>
            <person name="Ichikawa N."/>
            <person name="Sato H."/>
            <person name="Tonouchi N."/>
        </authorList>
    </citation>
    <scope>NUCLEOTIDE SEQUENCE</scope>
    <source>
        <strain evidence="2">NBRC 109709</strain>
    </source>
</reference>
<evidence type="ECO:0000313" key="3">
    <source>
        <dbReference type="Proteomes" id="UP001165121"/>
    </source>
</evidence>
<dbReference type="Proteomes" id="UP001165121">
    <property type="component" value="Unassembled WGS sequence"/>
</dbReference>
<protein>
    <submittedName>
        <fullName evidence="2">Unnamed protein product</fullName>
    </submittedName>
</protein>
<sequence>MGTISPQPPDIYIASQKPTLWTEHATYRELRSRPGADTQGTGAAQFRNNRERARPKEATVVATTTSILHAASQSSILPLASTHSNDRFFSVSNSPSPSETPWLSSNACVANGRSRTDFHDSPWTASVHQHAWTEPQQHVCNSNVCFSRRPFHNR</sequence>